<dbReference type="Proteomes" id="UP000273159">
    <property type="component" value="Unassembled WGS sequence"/>
</dbReference>
<keyword evidence="2" id="KW-0540">Nuclease</keyword>
<keyword evidence="2" id="KW-0255">Endonuclease</keyword>
<sequence>MEEDQIRKPNTTCSALLAGLLLAGALAGCGGPAGTGTGLSDILDGGPGIALGQPADDSSGRGFQPQEAGEALSALDTIPVKGRAPKTGYSREEFGPAWADVDRNGCDTRNDILARDLEAETFKPGTRDCVVTAGLLADRYTGTTISFVRGDKTSAAVQIDHLVPLSDAWQKGARQLSAEQRKQFANDPLNLMAADGPTNGAKGDKDAATWLPPNKAFRCEYVARQTAVKAKYQLWVTPAEHEAIAAVLAGCLK</sequence>
<dbReference type="EMBL" id="RBNH01000001">
    <property type="protein sequence ID" value="RKO27401.1"/>
    <property type="molecule type" value="Genomic_DNA"/>
</dbReference>
<dbReference type="PANTHER" id="PTHR24094:SF15">
    <property type="entry name" value="AMP-DEPENDENT SYNTHETASE_LIGASE DOMAIN-CONTAINING PROTEIN-RELATED"/>
    <property type="match status" value="1"/>
</dbReference>
<dbReference type="RefSeq" id="WP_120691132.1">
    <property type="nucleotide sequence ID" value="NZ_RBNH01000001.1"/>
</dbReference>
<feature type="domain" description="GmrSD restriction endonucleases C-terminal" evidence="1">
    <location>
        <begin position="107"/>
        <end position="246"/>
    </location>
</feature>
<accession>A0A3B0G0H1</accession>
<dbReference type="GO" id="GO:0004519">
    <property type="term" value="F:endonuclease activity"/>
    <property type="evidence" value="ECO:0007669"/>
    <property type="project" value="UniProtKB-KW"/>
</dbReference>
<keyword evidence="2" id="KW-0378">Hydrolase</keyword>
<evidence type="ECO:0000313" key="2">
    <source>
        <dbReference type="EMBL" id="RKO27401.1"/>
    </source>
</evidence>
<dbReference type="InterPro" id="IPR011089">
    <property type="entry name" value="GmrSD_C"/>
</dbReference>
<dbReference type="PANTHER" id="PTHR24094">
    <property type="entry name" value="SECRETED PROTEIN"/>
    <property type="match status" value="1"/>
</dbReference>
<organism evidence="2 3">
    <name type="scientific">Pseudarthrobacter phenanthrenivorans</name>
    <name type="common">Arthrobacter phenanthrenivorans</name>
    <dbReference type="NCBI Taxonomy" id="361575"/>
    <lineage>
        <taxon>Bacteria</taxon>
        <taxon>Bacillati</taxon>
        <taxon>Actinomycetota</taxon>
        <taxon>Actinomycetes</taxon>
        <taxon>Micrococcales</taxon>
        <taxon>Micrococcaceae</taxon>
        <taxon>Pseudarthrobacter</taxon>
    </lineage>
</organism>
<dbReference type="AlphaFoldDB" id="A0A3B0G0H1"/>
<evidence type="ECO:0000259" key="1">
    <source>
        <dbReference type="Pfam" id="PF07510"/>
    </source>
</evidence>
<reference evidence="2 3" key="1">
    <citation type="submission" date="2018-10" db="EMBL/GenBank/DDBJ databases">
        <title>Genome-guide identification and characterization of bacteria that degrade polycyclic aromatic hydrocarbons and resist hexavalent chromium simultaneously.</title>
        <authorList>
            <person name="Feng H."/>
        </authorList>
    </citation>
    <scope>NUCLEOTIDE SEQUENCE [LARGE SCALE GENOMIC DNA]</scope>
    <source>
        <strain evidence="2 3">J015</strain>
    </source>
</reference>
<name>A0A3B0G0H1_PSEPS</name>
<proteinExistence type="predicted"/>
<gene>
    <name evidence="2" type="ORF">D7Z96_00210</name>
</gene>
<reference evidence="3" key="2">
    <citation type="submission" date="2018-10" db="EMBL/GenBank/DDBJ databases">
        <authorList>
            <person name="Wang Y."/>
            <person name="Wang J."/>
            <person name="Yang X."/>
            <person name="Wang Z."/>
            <person name="Huang Y."/>
        </authorList>
    </citation>
    <scope>NUCLEOTIDE SEQUENCE [LARGE SCALE GENOMIC DNA]</scope>
    <source>
        <strain evidence="3">J015</strain>
    </source>
</reference>
<protein>
    <submittedName>
        <fullName evidence="2">HNH endonuclease</fullName>
    </submittedName>
</protein>
<comment type="caution">
    <text evidence="2">The sequence shown here is derived from an EMBL/GenBank/DDBJ whole genome shotgun (WGS) entry which is preliminary data.</text>
</comment>
<dbReference type="PROSITE" id="PS51257">
    <property type="entry name" value="PROKAR_LIPOPROTEIN"/>
    <property type="match status" value="1"/>
</dbReference>
<dbReference type="Pfam" id="PF07510">
    <property type="entry name" value="GmrSD_C"/>
    <property type="match status" value="1"/>
</dbReference>
<evidence type="ECO:0000313" key="3">
    <source>
        <dbReference type="Proteomes" id="UP000273159"/>
    </source>
</evidence>